<keyword evidence="2" id="KW-1185">Reference proteome</keyword>
<protein>
    <submittedName>
        <fullName evidence="1">Uncharacterized protein</fullName>
    </submittedName>
</protein>
<accession>A0A6M4AQF8</accession>
<reference evidence="1 2" key="1">
    <citation type="submission" date="2020-01" db="EMBL/GenBank/DDBJ databases">
        <title>Sphingomonas sp. strain CSW-10.</title>
        <authorList>
            <person name="Chen W.-M."/>
        </authorList>
    </citation>
    <scope>NUCLEOTIDE SEQUENCE [LARGE SCALE GENOMIC DNA]</scope>
    <source>
        <strain evidence="1 2">CSW-10</strain>
    </source>
</reference>
<organism evidence="1 2">
    <name type="scientific">Sphingomonas lacunae</name>
    <dbReference type="NCBI Taxonomy" id="2698828"/>
    <lineage>
        <taxon>Bacteria</taxon>
        <taxon>Pseudomonadati</taxon>
        <taxon>Pseudomonadota</taxon>
        <taxon>Alphaproteobacteria</taxon>
        <taxon>Sphingomonadales</taxon>
        <taxon>Sphingomonadaceae</taxon>
        <taxon>Sphingomonas</taxon>
    </lineage>
</organism>
<dbReference type="KEGG" id="slan:GV829_01445"/>
<proteinExistence type="predicted"/>
<dbReference type="EMBL" id="CP053015">
    <property type="protein sequence ID" value="QJQ31268.1"/>
    <property type="molecule type" value="Genomic_DNA"/>
</dbReference>
<gene>
    <name evidence="1" type="ORF">GV829_01445</name>
</gene>
<evidence type="ECO:0000313" key="1">
    <source>
        <dbReference type="EMBL" id="QJQ31268.1"/>
    </source>
</evidence>
<dbReference type="AlphaFoldDB" id="A0A6M4AQF8"/>
<dbReference type="RefSeq" id="WP_169943485.1">
    <property type="nucleotide sequence ID" value="NZ_CP053015.1"/>
</dbReference>
<sequence>MQPIQSGGTEGAGEAAPPVPAAIPAGTPIVIRIIDSVSSSTATQGQFFPIELAEPIMLGDRDVVPAGIRGEGQVVHARHRGWGGGAGELILAARYLQWGDRRIALRAFHLGVAGRDGATSSLVATVAVGVVGAFVTGRSANVPAGSLATARLVEPIVPELPVTAPATQILPVVDAPAPATSTGE</sequence>
<name>A0A6M4AQF8_9SPHN</name>
<dbReference type="Proteomes" id="UP000503018">
    <property type="component" value="Chromosome"/>
</dbReference>
<evidence type="ECO:0000313" key="2">
    <source>
        <dbReference type="Proteomes" id="UP000503018"/>
    </source>
</evidence>